<dbReference type="AlphaFoldDB" id="A0A0V1IH42"/>
<reference evidence="1 2" key="1">
    <citation type="submission" date="2015-01" db="EMBL/GenBank/DDBJ databases">
        <title>Evolution of Trichinella species and genotypes.</title>
        <authorList>
            <person name="Korhonen P.K."/>
            <person name="Edoardo P."/>
            <person name="Giuseppe L.R."/>
            <person name="Gasser R.B."/>
        </authorList>
    </citation>
    <scope>NUCLEOTIDE SEQUENCE [LARGE SCALE GENOMIC DNA]</scope>
    <source>
        <strain evidence="1">ISS588</strain>
    </source>
</reference>
<organism evidence="1 2">
    <name type="scientific">Trichinella pseudospiralis</name>
    <name type="common">Parasitic roundworm</name>
    <dbReference type="NCBI Taxonomy" id="6337"/>
    <lineage>
        <taxon>Eukaryota</taxon>
        <taxon>Metazoa</taxon>
        <taxon>Ecdysozoa</taxon>
        <taxon>Nematoda</taxon>
        <taxon>Enoplea</taxon>
        <taxon>Dorylaimia</taxon>
        <taxon>Trichinellida</taxon>
        <taxon>Trichinellidae</taxon>
        <taxon>Trichinella</taxon>
    </lineage>
</organism>
<sequence length="162" mass="18893">MIYQNLKIHKKKILPNDEQMTIFIPDTLRVYSQTVYILTEFFIDHLCRQGEFNSAFPLFILYRGIGYNLSLAREGNGALVCLTYVASGSVAKRSLILFIITQKCSTFLLVSLLLKTVYTNVVKLMKQEKVKTRTTRSKSRMAFRRTRNEKRVYLQQEKGLMH</sequence>
<evidence type="ECO:0000313" key="2">
    <source>
        <dbReference type="Proteomes" id="UP000054805"/>
    </source>
</evidence>
<keyword evidence="2" id="KW-1185">Reference proteome</keyword>
<evidence type="ECO:0000313" key="1">
    <source>
        <dbReference type="EMBL" id="KRZ22088.1"/>
    </source>
</evidence>
<dbReference type="Proteomes" id="UP000054805">
    <property type="component" value="Unassembled WGS sequence"/>
</dbReference>
<proteinExistence type="predicted"/>
<accession>A0A0V1IH42</accession>
<name>A0A0V1IH42_TRIPS</name>
<gene>
    <name evidence="1" type="ORF">T4B_2640</name>
</gene>
<dbReference type="EMBL" id="JYDS01000184">
    <property type="protein sequence ID" value="KRZ22088.1"/>
    <property type="molecule type" value="Genomic_DNA"/>
</dbReference>
<protein>
    <submittedName>
        <fullName evidence="1">Uncharacterized protein</fullName>
    </submittedName>
</protein>
<comment type="caution">
    <text evidence="1">The sequence shown here is derived from an EMBL/GenBank/DDBJ whole genome shotgun (WGS) entry which is preliminary data.</text>
</comment>